<accession>A0AAQ4DPC5</accession>
<dbReference type="SUPFAM" id="SSF52540">
    <property type="entry name" value="P-loop containing nucleoside triphosphate hydrolases"/>
    <property type="match status" value="1"/>
</dbReference>
<dbReference type="GO" id="GO:0008146">
    <property type="term" value="F:sulfotransferase activity"/>
    <property type="evidence" value="ECO:0007669"/>
    <property type="project" value="InterPro"/>
</dbReference>
<proteinExistence type="inferred from homology"/>
<dbReference type="EMBL" id="JARKHS020028392">
    <property type="protein sequence ID" value="KAK8764315.1"/>
    <property type="molecule type" value="Genomic_DNA"/>
</dbReference>
<feature type="domain" description="Sulfotransferase" evidence="3">
    <location>
        <begin position="34"/>
        <end position="301"/>
    </location>
</feature>
<sequence length="313" mass="36208">MDEESYRDVDGVWMHKLFREEPVRSAIKYKAQKGDIITVTYPKCGTNWMQVIVWNIITRAKPTSHIGEFTLMCPFIEMTGAGAAENPTRIGPIMTHLPMKVFPPAEHAKYIYVARNPYDCAVSYYHFIKGLTPKTVTDVSFERFLSLFLNGKVIYGDYFDHLLPWYEHRHDANVLFITYEQLKSDTKTQVLRIADFLGDEYSACLRQDEDLLQRVIDACSLESMKTFFKDKPEERLKKTAAFALEKSMPFEVPKHTPKEKVEMHEGAGFVRKGIVGDWRNYFTSDQIAQTKSWIAKKTEGSDVMTLWKDCDLP</sequence>
<dbReference type="InterPro" id="IPR000863">
    <property type="entry name" value="Sulfotransferase_dom"/>
</dbReference>
<evidence type="ECO:0000256" key="2">
    <source>
        <dbReference type="ARBA" id="ARBA00022679"/>
    </source>
</evidence>
<keyword evidence="2" id="KW-0808">Transferase</keyword>
<evidence type="ECO:0000313" key="4">
    <source>
        <dbReference type="EMBL" id="KAK8764315.1"/>
    </source>
</evidence>
<name>A0AAQ4DPC5_AMBAM</name>
<dbReference type="Proteomes" id="UP001321473">
    <property type="component" value="Unassembled WGS sequence"/>
</dbReference>
<dbReference type="PANTHER" id="PTHR11783">
    <property type="entry name" value="SULFOTRANSFERASE SULT"/>
    <property type="match status" value="1"/>
</dbReference>
<dbReference type="Pfam" id="PF00685">
    <property type="entry name" value="Sulfotransfer_1"/>
    <property type="match status" value="1"/>
</dbReference>
<comment type="similarity">
    <text evidence="1">Belongs to the sulfotransferase 1 family.</text>
</comment>
<gene>
    <name evidence="4" type="ORF">V5799_033076</name>
</gene>
<dbReference type="AlphaFoldDB" id="A0AAQ4DPC5"/>
<evidence type="ECO:0000259" key="3">
    <source>
        <dbReference type="Pfam" id="PF00685"/>
    </source>
</evidence>
<keyword evidence="5" id="KW-1185">Reference proteome</keyword>
<organism evidence="4 5">
    <name type="scientific">Amblyomma americanum</name>
    <name type="common">Lone star tick</name>
    <dbReference type="NCBI Taxonomy" id="6943"/>
    <lineage>
        <taxon>Eukaryota</taxon>
        <taxon>Metazoa</taxon>
        <taxon>Ecdysozoa</taxon>
        <taxon>Arthropoda</taxon>
        <taxon>Chelicerata</taxon>
        <taxon>Arachnida</taxon>
        <taxon>Acari</taxon>
        <taxon>Parasitiformes</taxon>
        <taxon>Ixodida</taxon>
        <taxon>Ixodoidea</taxon>
        <taxon>Ixodidae</taxon>
        <taxon>Amblyomminae</taxon>
        <taxon>Amblyomma</taxon>
    </lineage>
</organism>
<reference evidence="4 5" key="1">
    <citation type="journal article" date="2023" name="Arcadia Sci">
        <title>De novo assembly of a long-read Amblyomma americanum tick genome.</title>
        <authorList>
            <person name="Chou S."/>
            <person name="Poskanzer K.E."/>
            <person name="Rollins M."/>
            <person name="Thuy-Boun P.S."/>
        </authorList>
    </citation>
    <scope>NUCLEOTIDE SEQUENCE [LARGE SCALE GENOMIC DNA]</scope>
    <source>
        <strain evidence="4">F_SG_1</strain>
        <tissue evidence="4">Salivary glands</tissue>
    </source>
</reference>
<protein>
    <recommendedName>
        <fullName evidence="3">Sulfotransferase domain-containing protein</fullName>
    </recommendedName>
</protein>
<comment type="caution">
    <text evidence="4">The sequence shown here is derived from an EMBL/GenBank/DDBJ whole genome shotgun (WGS) entry which is preliminary data.</text>
</comment>
<dbReference type="InterPro" id="IPR027417">
    <property type="entry name" value="P-loop_NTPase"/>
</dbReference>
<evidence type="ECO:0000256" key="1">
    <source>
        <dbReference type="ARBA" id="ARBA00005771"/>
    </source>
</evidence>
<evidence type="ECO:0000313" key="5">
    <source>
        <dbReference type="Proteomes" id="UP001321473"/>
    </source>
</evidence>
<dbReference type="Gene3D" id="3.40.50.300">
    <property type="entry name" value="P-loop containing nucleotide triphosphate hydrolases"/>
    <property type="match status" value="1"/>
</dbReference>